<dbReference type="OrthoDB" id="9763189at2"/>
<dbReference type="PROSITE" id="PS50975">
    <property type="entry name" value="ATP_GRASP"/>
    <property type="match status" value="1"/>
</dbReference>
<evidence type="ECO:0000313" key="18">
    <source>
        <dbReference type="EMBL" id="SFK11487.1"/>
    </source>
</evidence>
<dbReference type="NCBIfam" id="NF006367">
    <property type="entry name" value="PRK08591.1"/>
    <property type="match status" value="1"/>
</dbReference>
<comment type="function">
    <text evidence="1 15">This protein is a component of the acetyl coenzyme A carboxylase complex; first, biotin carboxylase catalyzes the carboxylation of the carrier protein and then the transcarboxylase transfers the carboxyl group to form malonyl-CoA.</text>
</comment>
<evidence type="ECO:0000259" key="16">
    <source>
        <dbReference type="PROSITE" id="PS50975"/>
    </source>
</evidence>
<evidence type="ECO:0000256" key="1">
    <source>
        <dbReference type="ARBA" id="ARBA00003761"/>
    </source>
</evidence>
<comment type="pathway">
    <text evidence="2 15">Lipid metabolism; malonyl-CoA biosynthesis; malonyl-CoA from acetyl-CoA: step 1/1.</text>
</comment>
<dbReference type="SUPFAM" id="SSF56059">
    <property type="entry name" value="Glutathione synthetase ATP-binding domain-like"/>
    <property type="match status" value="1"/>
</dbReference>
<dbReference type="Pfam" id="PF02786">
    <property type="entry name" value="CPSase_L_D2"/>
    <property type="match status" value="1"/>
</dbReference>
<keyword evidence="15" id="KW-0276">Fatty acid metabolism</keyword>
<evidence type="ECO:0000256" key="9">
    <source>
        <dbReference type="ARBA" id="ARBA00022840"/>
    </source>
</evidence>
<evidence type="ECO:0000256" key="4">
    <source>
        <dbReference type="ARBA" id="ARBA00013263"/>
    </source>
</evidence>
<dbReference type="FunFam" id="3.40.50.20:FF:000010">
    <property type="entry name" value="Propionyl-CoA carboxylase subunit alpha"/>
    <property type="match status" value="1"/>
</dbReference>
<dbReference type="Pfam" id="PF02785">
    <property type="entry name" value="Biotin_carb_C"/>
    <property type="match status" value="1"/>
</dbReference>
<keyword evidence="8 14" id="KW-0547">Nucleotide-binding</keyword>
<dbReference type="AlphaFoldDB" id="A0A1I3WX18"/>
<protein>
    <recommendedName>
        <fullName evidence="5 15">Biotin carboxylase</fullName>
        <ecNumber evidence="4 15">6.3.4.14</ecNumber>
    </recommendedName>
    <alternativeName>
        <fullName evidence="12 15">Acetyl-coenzyme A carboxylase biotin carboxylase subunit A</fullName>
    </alternativeName>
</protein>
<dbReference type="SUPFAM" id="SSF51246">
    <property type="entry name" value="Rudiment single hybrid motif"/>
    <property type="match status" value="1"/>
</dbReference>
<dbReference type="PROSITE" id="PS00867">
    <property type="entry name" value="CPSASE_2"/>
    <property type="match status" value="1"/>
</dbReference>
<feature type="domain" description="Biotin carboxylation" evidence="17">
    <location>
        <begin position="1"/>
        <end position="444"/>
    </location>
</feature>
<dbReference type="SUPFAM" id="SSF52440">
    <property type="entry name" value="PreATP-grasp domain"/>
    <property type="match status" value="1"/>
</dbReference>
<dbReference type="GO" id="GO:0004075">
    <property type="term" value="F:biotin carboxylase activity"/>
    <property type="evidence" value="ECO:0007669"/>
    <property type="project" value="UniProtKB-EC"/>
</dbReference>
<dbReference type="UniPathway" id="UPA00655">
    <property type="reaction ID" value="UER00711"/>
</dbReference>
<comment type="catalytic activity">
    <reaction evidence="13 15">
        <text>N(6)-biotinyl-L-lysyl-[protein] + hydrogencarbonate + ATP = N(6)-carboxybiotinyl-L-lysyl-[protein] + ADP + phosphate + H(+)</text>
        <dbReference type="Rhea" id="RHEA:13501"/>
        <dbReference type="Rhea" id="RHEA-COMP:10505"/>
        <dbReference type="Rhea" id="RHEA-COMP:10506"/>
        <dbReference type="ChEBI" id="CHEBI:15378"/>
        <dbReference type="ChEBI" id="CHEBI:17544"/>
        <dbReference type="ChEBI" id="CHEBI:30616"/>
        <dbReference type="ChEBI" id="CHEBI:43474"/>
        <dbReference type="ChEBI" id="CHEBI:83144"/>
        <dbReference type="ChEBI" id="CHEBI:83145"/>
        <dbReference type="ChEBI" id="CHEBI:456216"/>
        <dbReference type="EC" id="6.3.4.14"/>
    </reaction>
</comment>
<proteinExistence type="predicted"/>
<evidence type="ECO:0000256" key="12">
    <source>
        <dbReference type="ARBA" id="ARBA00033786"/>
    </source>
</evidence>
<evidence type="ECO:0000256" key="8">
    <source>
        <dbReference type="ARBA" id="ARBA00022741"/>
    </source>
</evidence>
<keyword evidence="11 15" id="KW-0092">Biotin</keyword>
<dbReference type="RefSeq" id="WP_091678167.1">
    <property type="nucleotide sequence ID" value="NZ_FOSN01000002.1"/>
</dbReference>
<dbReference type="PANTHER" id="PTHR48095:SF2">
    <property type="entry name" value="BIOTIN CARBOXYLASE, CHLOROPLASTIC"/>
    <property type="match status" value="1"/>
</dbReference>
<keyword evidence="6 15" id="KW-0436">Ligase</keyword>
<keyword evidence="7" id="KW-0479">Metal-binding</keyword>
<evidence type="ECO:0000256" key="13">
    <source>
        <dbReference type="ARBA" id="ARBA00048600"/>
    </source>
</evidence>
<keyword evidence="19" id="KW-1185">Reference proteome</keyword>
<keyword evidence="15" id="KW-0443">Lipid metabolism</keyword>
<dbReference type="NCBIfam" id="TIGR00514">
    <property type="entry name" value="accC"/>
    <property type="match status" value="1"/>
</dbReference>
<evidence type="ECO:0000256" key="11">
    <source>
        <dbReference type="ARBA" id="ARBA00023267"/>
    </source>
</evidence>
<evidence type="ECO:0000256" key="5">
    <source>
        <dbReference type="ARBA" id="ARBA00017242"/>
    </source>
</evidence>
<dbReference type="InterPro" id="IPR051602">
    <property type="entry name" value="ACC_Biotin_Carboxylase"/>
</dbReference>
<keyword evidence="15" id="KW-0444">Lipid biosynthesis</keyword>
<dbReference type="InterPro" id="IPR011764">
    <property type="entry name" value="Biotin_carboxylation_dom"/>
</dbReference>
<dbReference type="GO" id="GO:0046872">
    <property type="term" value="F:metal ion binding"/>
    <property type="evidence" value="ECO:0007669"/>
    <property type="project" value="UniProtKB-KW"/>
</dbReference>
<dbReference type="Pfam" id="PF00289">
    <property type="entry name" value="Biotin_carb_N"/>
    <property type="match status" value="1"/>
</dbReference>
<comment type="subunit">
    <text evidence="3 15">Acetyl-CoA carboxylase is a heterohexamer of biotin carboxyl carrier protein, biotin carboxylase and the two subunits of carboxyl transferase in a 2:2 complex.</text>
</comment>
<keyword evidence="9 14" id="KW-0067">ATP-binding</keyword>
<evidence type="ECO:0000256" key="14">
    <source>
        <dbReference type="PROSITE-ProRule" id="PRU00409"/>
    </source>
</evidence>
<evidence type="ECO:0000256" key="3">
    <source>
        <dbReference type="ARBA" id="ARBA00011750"/>
    </source>
</evidence>
<evidence type="ECO:0000256" key="6">
    <source>
        <dbReference type="ARBA" id="ARBA00022598"/>
    </source>
</evidence>
<dbReference type="GO" id="GO:0006633">
    <property type="term" value="P:fatty acid biosynthetic process"/>
    <property type="evidence" value="ECO:0007669"/>
    <property type="project" value="UniProtKB-KW"/>
</dbReference>
<dbReference type="GO" id="GO:0005524">
    <property type="term" value="F:ATP binding"/>
    <property type="evidence" value="ECO:0007669"/>
    <property type="project" value="UniProtKB-UniRule"/>
</dbReference>
<dbReference type="PANTHER" id="PTHR48095">
    <property type="entry name" value="PYRUVATE CARBOXYLASE SUBUNIT A"/>
    <property type="match status" value="1"/>
</dbReference>
<dbReference type="InterPro" id="IPR005482">
    <property type="entry name" value="Biotin_COase_C"/>
</dbReference>
<feature type="domain" description="ATP-grasp" evidence="16">
    <location>
        <begin position="120"/>
        <end position="316"/>
    </location>
</feature>
<reference evidence="18 19" key="1">
    <citation type="submission" date="2016-10" db="EMBL/GenBank/DDBJ databases">
        <authorList>
            <person name="de Groot N.N."/>
        </authorList>
    </citation>
    <scope>NUCLEOTIDE SEQUENCE [LARGE SCALE GENOMIC DNA]</scope>
    <source>
        <strain evidence="18 19">NE2</strain>
    </source>
</reference>
<dbReference type="PROSITE" id="PS00866">
    <property type="entry name" value="CPSASE_1"/>
    <property type="match status" value="1"/>
</dbReference>
<dbReference type="PROSITE" id="PS50979">
    <property type="entry name" value="BC"/>
    <property type="match status" value="1"/>
</dbReference>
<dbReference type="Proteomes" id="UP000198755">
    <property type="component" value="Unassembled WGS sequence"/>
</dbReference>
<name>A0A1I3WX18_9HYPH</name>
<dbReference type="InterPro" id="IPR016185">
    <property type="entry name" value="PreATP-grasp_dom_sf"/>
</dbReference>
<dbReference type="Gene3D" id="3.30.470.20">
    <property type="entry name" value="ATP-grasp fold, B domain"/>
    <property type="match status" value="1"/>
</dbReference>
<keyword evidence="10" id="KW-0460">Magnesium</keyword>
<dbReference type="InterPro" id="IPR011054">
    <property type="entry name" value="Rudment_hybrid_motif"/>
</dbReference>
<dbReference type="STRING" id="1612308.SAMN05444581_102178"/>
<dbReference type="SMART" id="SM00878">
    <property type="entry name" value="Biotin_carb_C"/>
    <property type="match status" value="1"/>
</dbReference>
<organism evidence="18 19">
    <name type="scientific">Methylocapsa palsarum</name>
    <dbReference type="NCBI Taxonomy" id="1612308"/>
    <lineage>
        <taxon>Bacteria</taxon>
        <taxon>Pseudomonadati</taxon>
        <taxon>Pseudomonadota</taxon>
        <taxon>Alphaproteobacteria</taxon>
        <taxon>Hyphomicrobiales</taxon>
        <taxon>Beijerinckiaceae</taxon>
        <taxon>Methylocapsa</taxon>
    </lineage>
</organism>
<dbReference type="FunFam" id="3.30.1490.20:FF:000018">
    <property type="entry name" value="Biotin carboxylase"/>
    <property type="match status" value="1"/>
</dbReference>
<dbReference type="EMBL" id="FOSN01000002">
    <property type="protein sequence ID" value="SFK11487.1"/>
    <property type="molecule type" value="Genomic_DNA"/>
</dbReference>
<dbReference type="EC" id="6.3.4.14" evidence="4 15"/>
<dbReference type="InterPro" id="IPR011761">
    <property type="entry name" value="ATP-grasp"/>
</dbReference>
<evidence type="ECO:0000313" key="19">
    <source>
        <dbReference type="Proteomes" id="UP000198755"/>
    </source>
</evidence>
<dbReference type="InterPro" id="IPR005479">
    <property type="entry name" value="CPAse_ATP-bd"/>
</dbReference>
<sequence length="453" mass="49082">MFDKILIANRGEIALRILRAAKELGIATVAVHSTADAEAMHVKLADESVCLGPPPARDSYLNIPSLLAACEITGAEALHPGYGFLAENARFAEILADHHIAFVGPKPEHIRIMGDKIEAKRTVTRLGIPCVPGSAGAIKEDSEAISVAKELGYPVLVKASAGGGGRGMKVARSADELSVALETARIESKAAFGDDSVYLEKYLEKPRHIEVQVLGDGAGKAIHLGERECSLQRRHQKVWEECPSPALNSSQRFEIGEICAAAMRKLGYAGLGTIEFLYEDGQFYFIEMNTRIQVEHPVTEMVTGVDLVNEQIKIAAGSPLTLTQDDITISGHAIECRVNAENAATFRPSPGTIAYYHPPGGLGVRVDSAVYGGYTIPPTYDSLVGKLIVHGRTRNEALMRLRRSLDEFIIDGIDTTIPLFQTLVRNADIQNGLYDIHWLEKFLATGGMDITEG</sequence>
<gene>
    <name evidence="18" type="ORF">SAMN05444581_102178</name>
</gene>
<dbReference type="InterPro" id="IPR005481">
    <property type="entry name" value="BC-like_N"/>
</dbReference>
<dbReference type="InterPro" id="IPR004549">
    <property type="entry name" value="Acetyl_CoA_COase_biotin_COase"/>
</dbReference>
<accession>A0A1I3WX18</accession>
<evidence type="ECO:0000259" key="17">
    <source>
        <dbReference type="PROSITE" id="PS50979"/>
    </source>
</evidence>
<evidence type="ECO:0000256" key="2">
    <source>
        <dbReference type="ARBA" id="ARBA00004956"/>
    </source>
</evidence>
<evidence type="ECO:0000256" key="10">
    <source>
        <dbReference type="ARBA" id="ARBA00022842"/>
    </source>
</evidence>
<evidence type="ECO:0000256" key="7">
    <source>
        <dbReference type="ARBA" id="ARBA00022723"/>
    </source>
</evidence>
<evidence type="ECO:0000256" key="15">
    <source>
        <dbReference type="RuleBase" id="RU365063"/>
    </source>
</evidence>
<keyword evidence="15" id="KW-0275">Fatty acid biosynthesis</keyword>
<dbReference type="GO" id="GO:2001295">
    <property type="term" value="P:malonyl-CoA biosynthetic process"/>
    <property type="evidence" value="ECO:0007669"/>
    <property type="project" value="UniProtKB-UniPathway"/>
</dbReference>